<dbReference type="PRINTS" id="PR00080">
    <property type="entry name" value="SDRFAMILY"/>
</dbReference>
<sequence>MVLFCYDFVHSRPSGRLSDGAKSYFNNYFANCENPNLAADTEHTDARESVILTVTYAERWGVVTGASSGIGAEFARQLAGRGMHLVLTARREDELKQLAEELYTAHGTKTEVITADLANPTEPLRIYDEIKQRGIEVELLVNNAGIGFAGAIEQTDVSRMMELIQVNIAALTELTYLVLPEMLSRKAGGVINVASVAAFQPVAYNGVYSASKAYVLHFSESLWAETHQRGVIVMALCPGTTATNFFNVSGVPHWLEKHPSQTADAVVRAGLTGLDKRRQYYVSGRKNYLLSLLVRLATRATVVKGSIKYFKPKKQK</sequence>
<accession>A0A517ZYK9</accession>
<dbReference type="GO" id="GO:0016491">
    <property type="term" value="F:oxidoreductase activity"/>
    <property type="evidence" value="ECO:0007669"/>
    <property type="project" value="UniProtKB-KW"/>
</dbReference>
<keyword evidence="1" id="KW-0521">NADP</keyword>
<evidence type="ECO:0000256" key="1">
    <source>
        <dbReference type="ARBA" id="ARBA00022857"/>
    </source>
</evidence>
<dbReference type="GO" id="GO:0030497">
    <property type="term" value="P:fatty acid elongation"/>
    <property type="evidence" value="ECO:0007669"/>
    <property type="project" value="TreeGrafter"/>
</dbReference>
<dbReference type="EC" id="1.3.1.-" evidence="4"/>
<dbReference type="InterPro" id="IPR002347">
    <property type="entry name" value="SDR_fam"/>
</dbReference>
<gene>
    <name evidence="4" type="primary">actIII</name>
    <name evidence="4" type="ORF">Mal52_60910</name>
</gene>
<dbReference type="PANTHER" id="PTHR43086">
    <property type="entry name" value="VERY-LONG-CHAIN 3-OXOOACYL-COA REDUCTASE"/>
    <property type="match status" value="1"/>
</dbReference>
<dbReference type="InterPro" id="IPR036291">
    <property type="entry name" value="NAD(P)-bd_dom_sf"/>
</dbReference>
<keyword evidence="2 4" id="KW-0560">Oxidoreductase</keyword>
<protein>
    <submittedName>
        <fullName evidence="4">Ketoacyl reductase</fullName>
        <ecNumber evidence="4">1.3.1.-</ecNumber>
    </submittedName>
</protein>
<comment type="similarity">
    <text evidence="3">Belongs to the short-chain dehydrogenases/reductases (SDR) family.</text>
</comment>
<evidence type="ECO:0000313" key="5">
    <source>
        <dbReference type="Proteomes" id="UP000319383"/>
    </source>
</evidence>
<name>A0A517ZYK9_9PLAN</name>
<proteinExistence type="inferred from homology"/>
<evidence type="ECO:0000313" key="4">
    <source>
        <dbReference type="EMBL" id="QDU47556.1"/>
    </source>
</evidence>
<organism evidence="4 5">
    <name type="scientific">Symmachiella dynata</name>
    <dbReference type="NCBI Taxonomy" id="2527995"/>
    <lineage>
        <taxon>Bacteria</taxon>
        <taxon>Pseudomonadati</taxon>
        <taxon>Planctomycetota</taxon>
        <taxon>Planctomycetia</taxon>
        <taxon>Planctomycetales</taxon>
        <taxon>Planctomycetaceae</taxon>
        <taxon>Symmachiella</taxon>
    </lineage>
</organism>
<dbReference type="EMBL" id="CP036276">
    <property type="protein sequence ID" value="QDU47556.1"/>
    <property type="molecule type" value="Genomic_DNA"/>
</dbReference>
<reference evidence="4 5" key="1">
    <citation type="submission" date="2019-02" db="EMBL/GenBank/DDBJ databases">
        <title>Deep-cultivation of Planctomycetes and their phenomic and genomic characterization uncovers novel biology.</title>
        <authorList>
            <person name="Wiegand S."/>
            <person name="Jogler M."/>
            <person name="Boedeker C."/>
            <person name="Pinto D."/>
            <person name="Vollmers J."/>
            <person name="Rivas-Marin E."/>
            <person name="Kohn T."/>
            <person name="Peeters S.H."/>
            <person name="Heuer A."/>
            <person name="Rast P."/>
            <person name="Oberbeckmann S."/>
            <person name="Bunk B."/>
            <person name="Jeske O."/>
            <person name="Meyerdierks A."/>
            <person name="Storesund J.E."/>
            <person name="Kallscheuer N."/>
            <person name="Luecker S."/>
            <person name="Lage O.M."/>
            <person name="Pohl T."/>
            <person name="Merkel B.J."/>
            <person name="Hornburger P."/>
            <person name="Mueller R.-W."/>
            <person name="Bruemmer F."/>
            <person name="Labrenz M."/>
            <person name="Spormann A.M."/>
            <person name="Op den Camp H."/>
            <person name="Overmann J."/>
            <person name="Amann R."/>
            <person name="Jetten M.S.M."/>
            <person name="Mascher T."/>
            <person name="Medema M.H."/>
            <person name="Devos D.P."/>
            <person name="Kaster A.-K."/>
            <person name="Ovreas L."/>
            <person name="Rohde M."/>
            <person name="Galperin M.Y."/>
            <person name="Jogler C."/>
        </authorList>
    </citation>
    <scope>NUCLEOTIDE SEQUENCE [LARGE SCALE GENOMIC DNA]</scope>
    <source>
        <strain evidence="4 5">Mal52</strain>
    </source>
</reference>
<dbReference type="Gene3D" id="3.40.50.720">
    <property type="entry name" value="NAD(P)-binding Rossmann-like Domain"/>
    <property type="match status" value="1"/>
</dbReference>
<dbReference type="SUPFAM" id="SSF51735">
    <property type="entry name" value="NAD(P)-binding Rossmann-fold domains"/>
    <property type="match status" value="1"/>
</dbReference>
<evidence type="ECO:0000256" key="3">
    <source>
        <dbReference type="RuleBase" id="RU000363"/>
    </source>
</evidence>
<dbReference type="PRINTS" id="PR00081">
    <property type="entry name" value="GDHRDH"/>
</dbReference>
<evidence type="ECO:0000256" key="2">
    <source>
        <dbReference type="ARBA" id="ARBA00023002"/>
    </source>
</evidence>
<keyword evidence="5" id="KW-1185">Reference proteome</keyword>
<dbReference type="Pfam" id="PF00106">
    <property type="entry name" value="adh_short"/>
    <property type="match status" value="1"/>
</dbReference>
<dbReference type="PANTHER" id="PTHR43086:SF2">
    <property type="entry name" value="HYDROXYSTEROID DEHYDROGENASE-LIKE PROTEIN 1"/>
    <property type="match status" value="1"/>
</dbReference>
<dbReference type="AlphaFoldDB" id="A0A517ZYK9"/>
<dbReference type="Proteomes" id="UP000319383">
    <property type="component" value="Chromosome"/>
</dbReference>
<dbReference type="KEGG" id="sdyn:Mal52_60910"/>